<keyword evidence="3" id="KW-1185">Reference proteome</keyword>
<protein>
    <submittedName>
        <fullName evidence="2">Uncharacterized protein</fullName>
    </submittedName>
</protein>
<name>A0ABW0TEF6_9BACL</name>
<proteinExistence type="predicted"/>
<comment type="caution">
    <text evidence="2">The sequence shown here is derived from an EMBL/GenBank/DDBJ whole genome shotgun (WGS) entry which is preliminary data.</text>
</comment>
<dbReference type="Proteomes" id="UP001596109">
    <property type="component" value="Unassembled WGS sequence"/>
</dbReference>
<evidence type="ECO:0000313" key="3">
    <source>
        <dbReference type="Proteomes" id="UP001596109"/>
    </source>
</evidence>
<gene>
    <name evidence="2" type="ORF">ACFPRA_01350</name>
</gene>
<organism evidence="2 3">
    <name type="scientific">Sporosarcina soli</name>
    <dbReference type="NCBI Taxonomy" id="334736"/>
    <lineage>
        <taxon>Bacteria</taxon>
        <taxon>Bacillati</taxon>
        <taxon>Bacillota</taxon>
        <taxon>Bacilli</taxon>
        <taxon>Bacillales</taxon>
        <taxon>Caryophanaceae</taxon>
        <taxon>Sporosarcina</taxon>
    </lineage>
</organism>
<feature type="coiled-coil region" evidence="1">
    <location>
        <begin position="73"/>
        <end position="101"/>
    </location>
</feature>
<sequence>MANPLLTETPVVTINGQQKNLPRLSLSSTFAIVGLIKEAATPEVIASLIAMQNDEASEFERGVKIVGVLLETIDNAEERIYKALAKILKIEQEQVEDLTLEEIVEVVIAFKDHPDVGFFTEKLPKMLKEMKNPLSNPMTR</sequence>
<evidence type="ECO:0000313" key="2">
    <source>
        <dbReference type="EMBL" id="MFC5587553.1"/>
    </source>
</evidence>
<dbReference type="RefSeq" id="WP_381429667.1">
    <property type="nucleotide sequence ID" value="NZ_JBHSNO010000001.1"/>
</dbReference>
<dbReference type="EMBL" id="JBHSNO010000001">
    <property type="protein sequence ID" value="MFC5587553.1"/>
    <property type="molecule type" value="Genomic_DNA"/>
</dbReference>
<reference evidence="3" key="1">
    <citation type="journal article" date="2019" name="Int. J. Syst. Evol. Microbiol.">
        <title>The Global Catalogue of Microorganisms (GCM) 10K type strain sequencing project: providing services to taxonomists for standard genome sequencing and annotation.</title>
        <authorList>
            <consortium name="The Broad Institute Genomics Platform"/>
            <consortium name="The Broad Institute Genome Sequencing Center for Infectious Disease"/>
            <person name="Wu L."/>
            <person name="Ma J."/>
        </authorList>
    </citation>
    <scope>NUCLEOTIDE SEQUENCE [LARGE SCALE GENOMIC DNA]</scope>
    <source>
        <strain evidence="3">CGMCC 4.1434</strain>
    </source>
</reference>
<evidence type="ECO:0000256" key="1">
    <source>
        <dbReference type="SAM" id="Coils"/>
    </source>
</evidence>
<accession>A0ABW0TEF6</accession>
<keyword evidence="1" id="KW-0175">Coiled coil</keyword>